<proteinExistence type="predicted"/>
<dbReference type="Proteomes" id="UP000717328">
    <property type="component" value="Unassembled WGS sequence"/>
</dbReference>
<name>A0A9P7FUY3_9AGAR</name>
<evidence type="ECO:0000313" key="2">
    <source>
        <dbReference type="Proteomes" id="UP000717328"/>
    </source>
</evidence>
<reference evidence="1" key="1">
    <citation type="submission" date="2021-02" db="EMBL/GenBank/DDBJ databases">
        <authorList>
            <person name="Nieuwenhuis M."/>
            <person name="Van De Peppel L.J.J."/>
        </authorList>
    </citation>
    <scope>NUCLEOTIDE SEQUENCE</scope>
    <source>
        <strain evidence="1">D49</strain>
    </source>
</reference>
<dbReference type="AlphaFoldDB" id="A0A9P7FUY3"/>
<evidence type="ECO:0000313" key="1">
    <source>
        <dbReference type="EMBL" id="KAG5638799.1"/>
    </source>
</evidence>
<dbReference type="EMBL" id="JABCKI010005744">
    <property type="protein sequence ID" value="KAG5638799.1"/>
    <property type="molecule type" value="Genomic_DNA"/>
</dbReference>
<protein>
    <submittedName>
        <fullName evidence="1">Uncharacterized protein</fullName>
    </submittedName>
</protein>
<gene>
    <name evidence="1" type="ORF">H0H81_010028</name>
</gene>
<accession>A0A9P7FUY3</accession>
<keyword evidence="2" id="KW-1185">Reference proteome</keyword>
<dbReference type="OrthoDB" id="2428527at2759"/>
<comment type="caution">
    <text evidence="1">The sequence shown here is derived from an EMBL/GenBank/DDBJ whole genome shotgun (WGS) entry which is preliminary data.</text>
</comment>
<organism evidence="1 2">
    <name type="scientific">Sphagnurus paluster</name>
    <dbReference type="NCBI Taxonomy" id="117069"/>
    <lineage>
        <taxon>Eukaryota</taxon>
        <taxon>Fungi</taxon>
        <taxon>Dikarya</taxon>
        <taxon>Basidiomycota</taxon>
        <taxon>Agaricomycotina</taxon>
        <taxon>Agaricomycetes</taxon>
        <taxon>Agaricomycetidae</taxon>
        <taxon>Agaricales</taxon>
        <taxon>Tricholomatineae</taxon>
        <taxon>Lyophyllaceae</taxon>
        <taxon>Sphagnurus</taxon>
    </lineage>
</organism>
<sequence length="110" mass="12703">MLMQTFVPIFFERFGAEFPFLQYEQVVAEAWERRLPAMLSNSIAAIAARYADNISELVVRGLHNVSETYLDNAKVGHRVFLGSLLVLMHTLLRLSEVLYRTSHLWTLYTP</sequence>
<reference evidence="1" key="2">
    <citation type="submission" date="2021-10" db="EMBL/GenBank/DDBJ databases">
        <title>Phylogenomics reveals ancestral predisposition of the termite-cultivated fungus Termitomyces towards a domesticated lifestyle.</title>
        <authorList>
            <person name="Auxier B."/>
            <person name="Grum-Grzhimaylo A."/>
            <person name="Cardenas M.E."/>
            <person name="Lodge J.D."/>
            <person name="Laessoe T."/>
            <person name="Pedersen O."/>
            <person name="Smith M.E."/>
            <person name="Kuyper T.W."/>
            <person name="Franco-Molano E.A."/>
            <person name="Baroni T.J."/>
            <person name="Aanen D.K."/>
        </authorList>
    </citation>
    <scope>NUCLEOTIDE SEQUENCE</scope>
    <source>
        <strain evidence="1">D49</strain>
    </source>
</reference>